<feature type="compositionally biased region" description="Low complexity" evidence="1">
    <location>
        <begin position="224"/>
        <end position="237"/>
    </location>
</feature>
<name>A0A2G2VXN8_CAPBA</name>
<gene>
    <name evidence="2" type="ORF">CQW23_21320</name>
</gene>
<dbReference type="AlphaFoldDB" id="A0A2G2VXN8"/>
<dbReference type="OrthoDB" id="913480at2759"/>
<accession>A0A2G2VXN8</accession>
<feature type="region of interest" description="Disordered" evidence="1">
    <location>
        <begin position="223"/>
        <end position="252"/>
    </location>
</feature>
<evidence type="ECO:0000256" key="1">
    <source>
        <dbReference type="SAM" id="MobiDB-lite"/>
    </source>
</evidence>
<comment type="caution">
    <text evidence="2">The sequence shown here is derived from an EMBL/GenBank/DDBJ whole genome shotgun (WGS) entry which is preliminary data.</text>
</comment>
<organism evidence="2 3">
    <name type="scientific">Capsicum baccatum</name>
    <name type="common">Peruvian pepper</name>
    <dbReference type="NCBI Taxonomy" id="33114"/>
    <lineage>
        <taxon>Eukaryota</taxon>
        <taxon>Viridiplantae</taxon>
        <taxon>Streptophyta</taxon>
        <taxon>Embryophyta</taxon>
        <taxon>Tracheophyta</taxon>
        <taxon>Spermatophyta</taxon>
        <taxon>Magnoliopsida</taxon>
        <taxon>eudicotyledons</taxon>
        <taxon>Gunneridae</taxon>
        <taxon>Pentapetalae</taxon>
        <taxon>asterids</taxon>
        <taxon>lamiids</taxon>
        <taxon>Solanales</taxon>
        <taxon>Solanaceae</taxon>
        <taxon>Solanoideae</taxon>
        <taxon>Capsiceae</taxon>
        <taxon>Capsicum</taxon>
    </lineage>
</organism>
<proteinExistence type="predicted"/>
<dbReference type="Proteomes" id="UP000224567">
    <property type="component" value="Unassembled WGS sequence"/>
</dbReference>
<reference evidence="3" key="2">
    <citation type="journal article" date="2017" name="J. Anim. Genet.">
        <title>Multiple reference genome sequences of hot pepper reveal the massive evolution of plant disease resistance genes by retroduplication.</title>
        <authorList>
            <person name="Kim S."/>
            <person name="Park J."/>
            <person name="Yeom S.-I."/>
            <person name="Kim Y.-M."/>
            <person name="Seo E."/>
            <person name="Kim K.-T."/>
            <person name="Kim M.-S."/>
            <person name="Lee J.M."/>
            <person name="Cheong K."/>
            <person name="Shin H.-S."/>
            <person name="Kim S.-B."/>
            <person name="Han K."/>
            <person name="Lee J."/>
            <person name="Park M."/>
            <person name="Lee H.-A."/>
            <person name="Lee H.-Y."/>
            <person name="Lee Y."/>
            <person name="Oh S."/>
            <person name="Lee J.H."/>
            <person name="Choi E."/>
            <person name="Choi E."/>
            <person name="Lee S.E."/>
            <person name="Jeon J."/>
            <person name="Kim H."/>
            <person name="Choi G."/>
            <person name="Song H."/>
            <person name="Lee J."/>
            <person name="Lee S.-C."/>
            <person name="Kwon J.-K."/>
            <person name="Lee H.-Y."/>
            <person name="Koo N."/>
            <person name="Hong Y."/>
            <person name="Kim R.W."/>
            <person name="Kang W.-H."/>
            <person name="Huh J.H."/>
            <person name="Kang B.-C."/>
            <person name="Yang T.-J."/>
            <person name="Lee Y.-H."/>
            <person name="Bennetzen J.L."/>
            <person name="Choi D."/>
        </authorList>
    </citation>
    <scope>NUCLEOTIDE SEQUENCE [LARGE SCALE GENOMIC DNA]</scope>
    <source>
        <strain evidence="3">cv. PBC81</strain>
    </source>
</reference>
<sequence length="252" mass="27614">MLKTGEIFYFKKKAFAETATLKAELLSKANVEYDMKELQFEHELPARKDGCPSSIFVEDAVPNVITSDKHEHGSAEAFKTEGLSDVLDNCSLSQRDNIEEKLDSGFKEQLETGCTVNEGITYGGQEPAIKDLCPISVLADDALPNDITSDKLEHGAIVADNTEFDKGSGNEVLHNVSENQTDNMEAKLDSGFKELSETQLNQGSHLKKEQKMERYKFDAYHMTSNGSLDASSSSAPADMPTDGCSTERIDGS</sequence>
<dbReference type="EMBL" id="MLFT02000009">
    <property type="protein sequence ID" value="PHT37747.1"/>
    <property type="molecule type" value="Genomic_DNA"/>
</dbReference>
<evidence type="ECO:0000313" key="3">
    <source>
        <dbReference type="Proteomes" id="UP000224567"/>
    </source>
</evidence>
<reference evidence="2 3" key="1">
    <citation type="journal article" date="2017" name="Genome Biol.">
        <title>New reference genome sequences of hot pepper reveal the massive evolution of plant disease-resistance genes by retroduplication.</title>
        <authorList>
            <person name="Kim S."/>
            <person name="Park J."/>
            <person name="Yeom S.I."/>
            <person name="Kim Y.M."/>
            <person name="Seo E."/>
            <person name="Kim K.T."/>
            <person name="Kim M.S."/>
            <person name="Lee J.M."/>
            <person name="Cheong K."/>
            <person name="Shin H.S."/>
            <person name="Kim S.B."/>
            <person name="Han K."/>
            <person name="Lee J."/>
            <person name="Park M."/>
            <person name="Lee H.A."/>
            <person name="Lee H.Y."/>
            <person name="Lee Y."/>
            <person name="Oh S."/>
            <person name="Lee J.H."/>
            <person name="Choi E."/>
            <person name="Choi E."/>
            <person name="Lee S.E."/>
            <person name="Jeon J."/>
            <person name="Kim H."/>
            <person name="Choi G."/>
            <person name="Song H."/>
            <person name="Lee J."/>
            <person name="Lee S.C."/>
            <person name="Kwon J.K."/>
            <person name="Lee H.Y."/>
            <person name="Koo N."/>
            <person name="Hong Y."/>
            <person name="Kim R.W."/>
            <person name="Kang W.H."/>
            <person name="Huh J.H."/>
            <person name="Kang B.C."/>
            <person name="Yang T.J."/>
            <person name="Lee Y.H."/>
            <person name="Bennetzen J.L."/>
            <person name="Choi D."/>
        </authorList>
    </citation>
    <scope>NUCLEOTIDE SEQUENCE [LARGE SCALE GENOMIC DNA]</scope>
    <source>
        <strain evidence="3">cv. PBC81</strain>
    </source>
</reference>
<protein>
    <submittedName>
        <fullName evidence="2">Uncharacterized protein</fullName>
    </submittedName>
</protein>
<evidence type="ECO:0000313" key="2">
    <source>
        <dbReference type="EMBL" id="PHT37747.1"/>
    </source>
</evidence>
<keyword evidence="3" id="KW-1185">Reference proteome</keyword>